<feature type="domain" description="GHMP kinase N-terminal" evidence="11">
    <location>
        <begin position="66"/>
        <end position="142"/>
    </location>
</feature>
<feature type="active site" evidence="10">
    <location>
        <position position="9"/>
    </location>
</feature>
<feature type="domain" description="GHMP kinase C-terminal" evidence="12">
    <location>
        <begin position="204"/>
        <end position="262"/>
    </location>
</feature>
<dbReference type="NCBIfam" id="TIGR00154">
    <property type="entry name" value="ispE"/>
    <property type="match status" value="1"/>
</dbReference>
<evidence type="ECO:0000313" key="13">
    <source>
        <dbReference type="EMBL" id="TRW17846.1"/>
    </source>
</evidence>
<dbReference type="PANTHER" id="PTHR43527">
    <property type="entry name" value="4-DIPHOSPHOCYTIDYL-2-C-METHYL-D-ERYTHRITOL KINASE, CHLOROPLASTIC"/>
    <property type="match status" value="1"/>
</dbReference>
<sequence>MAFEHAPAKLNLALHVRGRRADGYHDLETLFAFTAFGDSLTAEPARDLSLTIEGDFAGPAGQGDDNLVLRAARLLQRETGIRTGAALHLTKRIPVAAGLGGGSADAAAALRLLAREWGVERSRADLTAMAAELGADVPACVASQTCLGTGRGEVLTPVDAGVAGMPVLIMNPRVPVPTGPVFAGWDGVDRGPLDPELHLGELRNDLEAPAVALVPAIATMIEWLAAREHCVVARMSGSGGSVFALFRSMAAASAASRAVPAEWWSAYTSMRQPGGDGGPQ</sequence>
<evidence type="ECO:0000256" key="10">
    <source>
        <dbReference type="HAMAP-Rule" id="MF_00061"/>
    </source>
</evidence>
<dbReference type="Proteomes" id="UP000317894">
    <property type="component" value="Unassembled WGS sequence"/>
</dbReference>
<organism evidence="13 14">
    <name type="scientific">Glacieibacterium frigidum</name>
    <dbReference type="NCBI Taxonomy" id="2593303"/>
    <lineage>
        <taxon>Bacteria</taxon>
        <taxon>Pseudomonadati</taxon>
        <taxon>Pseudomonadota</taxon>
        <taxon>Alphaproteobacteria</taxon>
        <taxon>Sphingomonadales</taxon>
        <taxon>Sphingosinicellaceae</taxon>
        <taxon>Glacieibacterium</taxon>
    </lineage>
</organism>
<dbReference type="InterPro" id="IPR006204">
    <property type="entry name" value="GHMP_kinase_N_dom"/>
</dbReference>
<keyword evidence="6 10" id="KW-0418">Kinase</keyword>
<name>A0A552UHZ7_9SPHN</name>
<dbReference type="InterPro" id="IPR020568">
    <property type="entry name" value="Ribosomal_Su5_D2-typ_SF"/>
</dbReference>
<dbReference type="Gene3D" id="3.30.230.10">
    <property type="match status" value="1"/>
</dbReference>
<comment type="caution">
    <text evidence="13">The sequence shown here is derived from an EMBL/GenBank/DDBJ whole genome shotgun (WGS) entry which is preliminary data.</text>
</comment>
<dbReference type="AlphaFoldDB" id="A0A552UHZ7"/>
<comment type="pathway">
    <text evidence="10">Isoprenoid biosynthesis; isopentenyl diphosphate biosynthesis via DXP pathway; isopentenyl diphosphate from 1-deoxy-D-xylulose 5-phosphate: step 3/6.</text>
</comment>
<dbReference type="GO" id="GO:0016114">
    <property type="term" value="P:terpenoid biosynthetic process"/>
    <property type="evidence" value="ECO:0007669"/>
    <property type="project" value="UniProtKB-UniRule"/>
</dbReference>
<dbReference type="NCBIfam" id="NF011202">
    <property type="entry name" value="PRK14608.1"/>
    <property type="match status" value="1"/>
</dbReference>
<dbReference type="EC" id="2.7.1.148" evidence="2 10"/>
<dbReference type="PANTHER" id="PTHR43527:SF2">
    <property type="entry name" value="4-DIPHOSPHOCYTIDYL-2-C-METHYL-D-ERYTHRITOL KINASE, CHLOROPLASTIC"/>
    <property type="match status" value="1"/>
</dbReference>
<evidence type="ECO:0000256" key="8">
    <source>
        <dbReference type="ARBA" id="ARBA00023229"/>
    </source>
</evidence>
<keyword evidence="5 10" id="KW-0547">Nucleotide-binding</keyword>
<dbReference type="UniPathway" id="UPA00056">
    <property type="reaction ID" value="UER00094"/>
</dbReference>
<evidence type="ECO:0000259" key="12">
    <source>
        <dbReference type="Pfam" id="PF08544"/>
    </source>
</evidence>
<dbReference type="PIRSF" id="PIRSF010376">
    <property type="entry name" value="IspE"/>
    <property type="match status" value="1"/>
</dbReference>
<dbReference type="Pfam" id="PF00288">
    <property type="entry name" value="GHMP_kinases_N"/>
    <property type="match status" value="1"/>
</dbReference>
<feature type="binding site" evidence="10">
    <location>
        <begin position="94"/>
        <end position="104"/>
    </location>
    <ligand>
        <name>ATP</name>
        <dbReference type="ChEBI" id="CHEBI:30616"/>
    </ligand>
</feature>
<comment type="catalytic activity">
    <reaction evidence="10">
        <text>4-CDP-2-C-methyl-D-erythritol + ATP = 4-CDP-2-C-methyl-D-erythritol 2-phosphate + ADP + H(+)</text>
        <dbReference type="Rhea" id="RHEA:18437"/>
        <dbReference type="ChEBI" id="CHEBI:15378"/>
        <dbReference type="ChEBI" id="CHEBI:30616"/>
        <dbReference type="ChEBI" id="CHEBI:57823"/>
        <dbReference type="ChEBI" id="CHEBI:57919"/>
        <dbReference type="ChEBI" id="CHEBI:456216"/>
        <dbReference type="EC" id="2.7.1.148"/>
    </reaction>
</comment>
<dbReference type="Gene3D" id="3.30.70.890">
    <property type="entry name" value="GHMP kinase, C-terminal domain"/>
    <property type="match status" value="1"/>
</dbReference>
<keyword evidence="8 10" id="KW-0414">Isoprene biosynthesis</keyword>
<evidence type="ECO:0000256" key="9">
    <source>
        <dbReference type="ARBA" id="ARBA00032554"/>
    </source>
</evidence>
<dbReference type="EMBL" id="VJWA01000001">
    <property type="protein sequence ID" value="TRW17846.1"/>
    <property type="molecule type" value="Genomic_DNA"/>
</dbReference>
<dbReference type="InterPro" id="IPR013750">
    <property type="entry name" value="GHMP_kinase_C_dom"/>
</dbReference>
<dbReference type="InterPro" id="IPR014721">
    <property type="entry name" value="Ribsml_uS5_D2-typ_fold_subgr"/>
</dbReference>
<dbReference type="SUPFAM" id="SSF54211">
    <property type="entry name" value="Ribosomal protein S5 domain 2-like"/>
    <property type="match status" value="1"/>
</dbReference>
<evidence type="ECO:0000256" key="1">
    <source>
        <dbReference type="ARBA" id="ARBA00009684"/>
    </source>
</evidence>
<evidence type="ECO:0000313" key="14">
    <source>
        <dbReference type="Proteomes" id="UP000317894"/>
    </source>
</evidence>
<dbReference type="InterPro" id="IPR036554">
    <property type="entry name" value="GHMP_kinase_C_sf"/>
</dbReference>
<dbReference type="HAMAP" id="MF_00061">
    <property type="entry name" value="IspE"/>
    <property type="match status" value="1"/>
</dbReference>
<protein>
    <recommendedName>
        <fullName evidence="3 10">4-diphosphocytidyl-2-C-methyl-D-erythritol kinase</fullName>
        <shortName evidence="10">CMK</shortName>
        <ecNumber evidence="2 10">2.7.1.148</ecNumber>
    </recommendedName>
    <alternativeName>
        <fullName evidence="9 10">4-(cytidine-5'-diphospho)-2-C-methyl-D-erythritol kinase</fullName>
    </alternativeName>
</protein>
<evidence type="ECO:0000256" key="7">
    <source>
        <dbReference type="ARBA" id="ARBA00022840"/>
    </source>
</evidence>
<gene>
    <name evidence="10" type="primary">ispE</name>
    <name evidence="13" type="ORF">FMM06_06880</name>
</gene>
<comment type="similarity">
    <text evidence="1 10">Belongs to the GHMP kinase family. IspE subfamily.</text>
</comment>
<dbReference type="Pfam" id="PF08544">
    <property type="entry name" value="GHMP_kinases_C"/>
    <property type="match status" value="1"/>
</dbReference>
<comment type="function">
    <text evidence="10">Catalyzes the phosphorylation of the position 2 hydroxy group of 4-diphosphocytidyl-2C-methyl-D-erythritol.</text>
</comment>
<dbReference type="RefSeq" id="WP_144236540.1">
    <property type="nucleotide sequence ID" value="NZ_VJWA01000001.1"/>
</dbReference>
<evidence type="ECO:0000259" key="11">
    <source>
        <dbReference type="Pfam" id="PF00288"/>
    </source>
</evidence>
<keyword evidence="7 10" id="KW-0067">ATP-binding</keyword>
<feature type="active site" evidence="10">
    <location>
        <position position="136"/>
    </location>
</feature>
<evidence type="ECO:0000256" key="4">
    <source>
        <dbReference type="ARBA" id="ARBA00022679"/>
    </source>
</evidence>
<evidence type="ECO:0000256" key="2">
    <source>
        <dbReference type="ARBA" id="ARBA00012052"/>
    </source>
</evidence>
<dbReference type="GO" id="GO:0050515">
    <property type="term" value="F:4-(cytidine 5'-diphospho)-2-C-methyl-D-erythritol kinase activity"/>
    <property type="evidence" value="ECO:0007669"/>
    <property type="project" value="UniProtKB-UniRule"/>
</dbReference>
<dbReference type="SUPFAM" id="SSF55060">
    <property type="entry name" value="GHMP Kinase, C-terminal domain"/>
    <property type="match status" value="1"/>
</dbReference>
<reference evidence="13 14" key="1">
    <citation type="submission" date="2019-07" db="EMBL/GenBank/DDBJ databases">
        <title>Novel species isolated from glacier.</title>
        <authorList>
            <person name="Liu Q."/>
            <person name="Xin Y.-H."/>
        </authorList>
    </citation>
    <scope>NUCLEOTIDE SEQUENCE [LARGE SCALE GENOMIC DNA]</scope>
    <source>
        <strain evidence="13 14">LB1R16</strain>
    </source>
</reference>
<dbReference type="GO" id="GO:0019288">
    <property type="term" value="P:isopentenyl diphosphate biosynthetic process, methylerythritol 4-phosphate pathway"/>
    <property type="evidence" value="ECO:0007669"/>
    <property type="project" value="UniProtKB-UniRule"/>
</dbReference>
<keyword evidence="14" id="KW-1185">Reference proteome</keyword>
<accession>A0A552UHZ7</accession>
<dbReference type="InterPro" id="IPR004424">
    <property type="entry name" value="IspE"/>
</dbReference>
<dbReference type="OrthoDB" id="9809438at2"/>
<evidence type="ECO:0000256" key="5">
    <source>
        <dbReference type="ARBA" id="ARBA00022741"/>
    </source>
</evidence>
<evidence type="ECO:0000256" key="6">
    <source>
        <dbReference type="ARBA" id="ARBA00022777"/>
    </source>
</evidence>
<evidence type="ECO:0000256" key="3">
    <source>
        <dbReference type="ARBA" id="ARBA00017473"/>
    </source>
</evidence>
<dbReference type="GO" id="GO:0005524">
    <property type="term" value="F:ATP binding"/>
    <property type="evidence" value="ECO:0007669"/>
    <property type="project" value="UniProtKB-UniRule"/>
</dbReference>
<proteinExistence type="inferred from homology"/>
<keyword evidence="4 10" id="KW-0808">Transferase</keyword>